<evidence type="ECO:0000313" key="1">
    <source>
        <dbReference type="EMBL" id="SDR36763.1"/>
    </source>
</evidence>
<dbReference type="OrthoDB" id="383564at2157"/>
<dbReference type="AlphaFoldDB" id="A0A1H1IGE1"/>
<name>A0A1H1IGE1_NATTX</name>
<reference evidence="2" key="1">
    <citation type="submission" date="2016-10" db="EMBL/GenBank/DDBJ databases">
        <authorList>
            <person name="Varghese N."/>
            <person name="Submissions S."/>
        </authorList>
    </citation>
    <scope>NUCLEOTIDE SEQUENCE [LARGE SCALE GENOMIC DNA]</scope>
    <source>
        <strain evidence="2">DSM 24767</strain>
    </source>
</reference>
<dbReference type="InterPro" id="IPR006311">
    <property type="entry name" value="TAT_signal"/>
</dbReference>
<dbReference type="RefSeq" id="WP_139169322.1">
    <property type="nucleotide sequence ID" value="NZ_FNLC01000004.1"/>
</dbReference>
<evidence type="ECO:0000313" key="2">
    <source>
        <dbReference type="Proteomes" id="UP000198848"/>
    </source>
</evidence>
<dbReference type="STRING" id="1095778.SAMN04489842_3550"/>
<accession>A0A1H1IGE1</accession>
<dbReference type="InterPro" id="IPR019546">
    <property type="entry name" value="TAT_signal_bac_arc"/>
</dbReference>
<sequence>MELDRRSALKGICAAGATLLVTGVASATDEQARYIARTTDEGADVESAGFDVLNELAGGDILQAEQAECLGA</sequence>
<dbReference type="PROSITE" id="PS51318">
    <property type="entry name" value="TAT"/>
    <property type="match status" value="1"/>
</dbReference>
<keyword evidence="2" id="KW-1185">Reference proteome</keyword>
<protein>
    <submittedName>
        <fullName evidence="1">Tat (Twin-arginine translocation) pathway signal sequence</fullName>
    </submittedName>
</protein>
<proteinExistence type="predicted"/>
<dbReference type="NCBIfam" id="TIGR01409">
    <property type="entry name" value="TAT_signal_seq"/>
    <property type="match status" value="1"/>
</dbReference>
<organism evidence="1 2">
    <name type="scientific">Natronobacterium texcoconense</name>
    <dbReference type="NCBI Taxonomy" id="1095778"/>
    <lineage>
        <taxon>Archaea</taxon>
        <taxon>Methanobacteriati</taxon>
        <taxon>Methanobacteriota</taxon>
        <taxon>Stenosarchaea group</taxon>
        <taxon>Halobacteria</taxon>
        <taxon>Halobacteriales</taxon>
        <taxon>Natrialbaceae</taxon>
        <taxon>Natronobacterium</taxon>
    </lineage>
</organism>
<gene>
    <name evidence="1" type="ORF">SAMN04489842_3550</name>
</gene>
<dbReference type="EMBL" id="FNLC01000004">
    <property type="protein sequence ID" value="SDR36763.1"/>
    <property type="molecule type" value="Genomic_DNA"/>
</dbReference>
<dbReference type="Proteomes" id="UP000198848">
    <property type="component" value="Unassembled WGS sequence"/>
</dbReference>